<feature type="region of interest" description="Disordered" evidence="1">
    <location>
        <begin position="1"/>
        <end position="24"/>
    </location>
</feature>
<proteinExistence type="predicted"/>
<protein>
    <recommendedName>
        <fullName evidence="4">DUF1501 domain-containing protein</fullName>
    </recommendedName>
</protein>
<organism evidence="2 3">
    <name type="scientific">Aquisphaera giovannonii</name>
    <dbReference type="NCBI Taxonomy" id="406548"/>
    <lineage>
        <taxon>Bacteria</taxon>
        <taxon>Pseudomonadati</taxon>
        <taxon>Planctomycetota</taxon>
        <taxon>Planctomycetia</taxon>
        <taxon>Isosphaerales</taxon>
        <taxon>Isosphaeraceae</taxon>
        <taxon>Aquisphaera</taxon>
    </lineage>
</organism>
<dbReference type="KEGG" id="agv:OJF2_35860"/>
<evidence type="ECO:0000256" key="1">
    <source>
        <dbReference type="SAM" id="MobiDB-lite"/>
    </source>
</evidence>
<gene>
    <name evidence="2" type="ORF">OJF2_35860</name>
</gene>
<dbReference type="EMBL" id="CP042997">
    <property type="protein sequence ID" value="QEH35041.1"/>
    <property type="molecule type" value="Genomic_DNA"/>
</dbReference>
<dbReference type="PANTHER" id="PTHR43737">
    <property type="entry name" value="BLL7424 PROTEIN"/>
    <property type="match status" value="1"/>
</dbReference>
<dbReference type="PANTHER" id="PTHR43737:SF1">
    <property type="entry name" value="DUF1501 DOMAIN-CONTAINING PROTEIN"/>
    <property type="match status" value="1"/>
</dbReference>
<evidence type="ECO:0000313" key="3">
    <source>
        <dbReference type="Proteomes" id="UP000324233"/>
    </source>
</evidence>
<dbReference type="AlphaFoldDB" id="A0A5B9W4N9"/>
<evidence type="ECO:0008006" key="4">
    <source>
        <dbReference type="Google" id="ProtNLM"/>
    </source>
</evidence>
<name>A0A5B9W4N9_9BACT</name>
<reference evidence="2 3" key="1">
    <citation type="submission" date="2019-08" db="EMBL/GenBank/DDBJ databases">
        <title>Deep-cultivation of Planctomycetes and their phenomic and genomic characterization uncovers novel biology.</title>
        <authorList>
            <person name="Wiegand S."/>
            <person name="Jogler M."/>
            <person name="Boedeker C."/>
            <person name="Pinto D."/>
            <person name="Vollmers J."/>
            <person name="Rivas-Marin E."/>
            <person name="Kohn T."/>
            <person name="Peeters S.H."/>
            <person name="Heuer A."/>
            <person name="Rast P."/>
            <person name="Oberbeckmann S."/>
            <person name="Bunk B."/>
            <person name="Jeske O."/>
            <person name="Meyerdierks A."/>
            <person name="Storesund J.E."/>
            <person name="Kallscheuer N."/>
            <person name="Luecker S."/>
            <person name="Lage O.M."/>
            <person name="Pohl T."/>
            <person name="Merkel B.J."/>
            <person name="Hornburger P."/>
            <person name="Mueller R.-W."/>
            <person name="Bruemmer F."/>
            <person name="Labrenz M."/>
            <person name="Spormann A.M."/>
            <person name="Op den Camp H."/>
            <person name="Overmann J."/>
            <person name="Amann R."/>
            <person name="Jetten M.S.M."/>
            <person name="Mascher T."/>
            <person name="Medema M.H."/>
            <person name="Devos D.P."/>
            <person name="Kaster A.-K."/>
            <person name="Ovreas L."/>
            <person name="Rohde M."/>
            <person name="Galperin M.Y."/>
            <person name="Jogler C."/>
        </authorList>
    </citation>
    <scope>NUCLEOTIDE SEQUENCE [LARGE SCALE GENOMIC DNA]</scope>
    <source>
        <strain evidence="2 3">OJF2</strain>
    </source>
</reference>
<dbReference type="Proteomes" id="UP000324233">
    <property type="component" value="Chromosome"/>
</dbReference>
<accession>A0A5B9W4N9</accession>
<sequence>MGQALSRGPARETLPPTPAWATTMATPRNCESSMTRRDCLRLGLGALMGGGLVESLRARGLAAAPGSRPSSCILVWMDGGPSHYETFDPKPDAPAEIRGEFRPIETSVPGIRFAQPMTRLAAIADKLAIIRSIRHDQGNHGAGNHYMITGAPPRIPVGCGAFVSFHPSMGAVTAHERGASGGLPPYFSMPSMTRSGGPNFLGAKYAPFVVPDDPNSSRFRVRDVAPPGGLEVARVEDRRGLRERLDRFRRFADRATGDPALALDEYYHQGYELMASPMAQRAFDISQEDPRVRDMYGRHSFGQRCLLARRLVEAGVPFITLNEGGWDHHVSLFDGFRKRMPRFEGAVAALIQDLDRRGLLESTLVVVLGEFGRTPKINKDAGRDHWSNAMSVLMAGCGTPGGQVVGATDAQGYAASDRILSPENFVATIYAKLGIDPGKILYTPSGRPTFLVSDPTPIRELMG</sequence>
<dbReference type="SUPFAM" id="SSF53649">
    <property type="entry name" value="Alkaline phosphatase-like"/>
    <property type="match status" value="1"/>
</dbReference>
<dbReference type="InterPro" id="IPR010869">
    <property type="entry name" value="DUF1501"/>
</dbReference>
<keyword evidence="3" id="KW-1185">Reference proteome</keyword>
<dbReference type="Pfam" id="PF07394">
    <property type="entry name" value="DUF1501"/>
    <property type="match status" value="1"/>
</dbReference>
<dbReference type="InterPro" id="IPR017850">
    <property type="entry name" value="Alkaline_phosphatase_core_sf"/>
</dbReference>
<evidence type="ECO:0000313" key="2">
    <source>
        <dbReference type="EMBL" id="QEH35041.1"/>
    </source>
</evidence>